<dbReference type="InterPro" id="IPR001645">
    <property type="entry name" value="Folylpolyglutamate_synth"/>
</dbReference>
<feature type="domain" description="Mur ligase C-terminal" evidence="19">
    <location>
        <begin position="302"/>
        <end position="428"/>
    </location>
</feature>
<dbReference type="AlphaFoldDB" id="A0A916VIA5"/>
<protein>
    <recommendedName>
        <fullName evidence="8">Dihydrofolate synthase/folylpolyglutamate synthase</fullName>
        <ecNumber evidence="6">6.3.2.12</ecNumber>
        <ecNumber evidence="7">6.3.2.17</ecNumber>
    </recommendedName>
    <alternativeName>
        <fullName evidence="15">Tetrahydrofolylpolyglutamate synthase</fullName>
    </alternativeName>
</protein>
<comment type="pathway">
    <text evidence="2">Cofactor biosynthesis; tetrahydrofolate biosynthesis; 7,8-dihydrofolate from 2-amino-4-hydroxy-6-hydroxymethyl-7,8-dihydropteridine diphosphate and 4-aminobenzoate: step 2/2.</text>
</comment>
<evidence type="ECO:0000256" key="8">
    <source>
        <dbReference type="ARBA" id="ARBA00019357"/>
    </source>
</evidence>
<dbReference type="GO" id="GO:0046872">
    <property type="term" value="F:metal ion binding"/>
    <property type="evidence" value="ECO:0007669"/>
    <property type="project" value="UniProtKB-KW"/>
</dbReference>
<dbReference type="GO" id="GO:0004326">
    <property type="term" value="F:tetrahydrofolylpolyglutamate synthase activity"/>
    <property type="evidence" value="ECO:0007669"/>
    <property type="project" value="UniProtKB-EC"/>
</dbReference>
<dbReference type="EC" id="6.3.2.17" evidence="7"/>
<proteinExistence type="inferred from homology"/>
<reference evidence="21" key="2">
    <citation type="journal article" date="2021" name="Data Brief">
        <title>Draft genome sequence data of the facultative, thermophilic, xylanolytic bacterium Paenibacillus sp. strain DA-C8.</title>
        <authorList>
            <person name="Chhe C."/>
            <person name="Uke A."/>
            <person name="Baramee S."/>
            <person name="Ungkulpasvich U."/>
            <person name="Tachaapaikoon C."/>
            <person name="Pason P."/>
            <person name="Waeonukul R."/>
            <person name="Ratanakhanokchai K."/>
            <person name="Kosugi A."/>
        </authorList>
    </citation>
    <scope>NUCLEOTIDE SEQUENCE</scope>
    <source>
        <strain evidence="21">DA-C8</strain>
    </source>
</reference>
<dbReference type="InterPro" id="IPR013221">
    <property type="entry name" value="Mur_ligase_cen"/>
</dbReference>
<dbReference type="GO" id="GO:0005524">
    <property type="term" value="F:ATP binding"/>
    <property type="evidence" value="ECO:0007669"/>
    <property type="project" value="UniProtKB-KW"/>
</dbReference>
<dbReference type="GO" id="GO:0046656">
    <property type="term" value="P:folic acid biosynthetic process"/>
    <property type="evidence" value="ECO:0007669"/>
    <property type="project" value="UniProtKB-KW"/>
</dbReference>
<evidence type="ECO:0000313" key="22">
    <source>
        <dbReference type="Proteomes" id="UP000654993"/>
    </source>
</evidence>
<evidence type="ECO:0000256" key="3">
    <source>
        <dbReference type="ARBA" id="ARBA00005150"/>
    </source>
</evidence>
<dbReference type="RefSeq" id="WP_242457560.1">
    <property type="nucleotide sequence ID" value="NZ_BMAQ01000033.1"/>
</dbReference>
<dbReference type="FunFam" id="3.40.1190.10:FF:000004">
    <property type="entry name" value="Dihydrofolate synthase/folylpolyglutamate synthase"/>
    <property type="match status" value="1"/>
</dbReference>
<dbReference type="Pfam" id="PF02875">
    <property type="entry name" value="Mur_ligase_C"/>
    <property type="match status" value="1"/>
</dbReference>
<dbReference type="GO" id="GO:0005737">
    <property type="term" value="C:cytoplasm"/>
    <property type="evidence" value="ECO:0007669"/>
    <property type="project" value="TreeGrafter"/>
</dbReference>
<evidence type="ECO:0000259" key="19">
    <source>
        <dbReference type="Pfam" id="PF02875"/>
    </source>
</evidence>
<keyword evidence="13" id="KW-0460">Magnesium</keyword>
<dbReference type="Proteomes" id="UP000654993">
    <property type="component" value="Unassembled WGS sequence"/>
</dbReference>
<keyword evidence="11 18" id="KW-0547">Nucleotide-binding</keyword>
<comment type="similarity">
    <text evidence="4 18">Belongs to the folylpolyglutamate synthase family.</text>
</comment>
<dbReference type="Gene3D" id="3.40.1190.10">
    <property type="entry name" value="Mur-like, catalytic domain"/>
    <property type="match status" value="1"/>
</dbReference>
<evidence type="ECO:0000256" key="11">
    <source>
        <dbReference type="ARBA" id="ARBA00022741"/>
    </source>
</evidence>
<dbReference type="Gene3D" id="3.90.190.20">
    <property type="entry name" value="Mur ligase, C-terminal domain"/>
    <property type="match status" value="1"/>
</dbReference>
<dbReference type="InterPro" id="IPR036565">
    <property type="entry name" value="Mur-like_cat_sf"/>
</dbReference>
<evidence type="ECO:0000256" key="10">
    <source>
        <dbReference type="ARBA" id="ARBA00022723"/>
    </source>
</evidence>
<evidence type="ECO:0000256" key="15">
    <source>
        <dbReference type="ARBA" id="ARBA00030592"/>
    </source>
</evidence>
<reference evidence="21" key="1">
    <citation type="submission" date="2020-08" db="EMBL/GenBank/DDBJ databases">
        <authorList>
            <person name="Uke A."/>
            <person name="Chhe C."/>
            <person name="Baramee S."/>
            <person name="Kosugi A."/>
        </authorList>
    </citation>
    <scope>NUCLEOTIDE SEQUENCE</scope>
    <source>
        <strain evidence="21">DA-C8</strain>
    </source>
</reference>
<evidence type="ECO:0000256" key="16">
    <source>
        <dbReference type="ARBA" id="ARBA00047493"/>
    </source>
</evidence>
<keyword evidence="10" id="KW-0479">Metal-binding</keyword>
<dbReference type="NCBIfam" id="TIGR01499">
    <property type="entry name" value="folC"/>
    <property type="match status" value="1"/>
</dbReference>
<dbReference type="GO" id="GO:0008841">
    <property type="term" value="F:dihydrofolate synthase activity"/>
    <property type="evidence" value="ECO:0007669"/>
    <property type="project" value="UniProtKB-EC"/>
</dbReference>
<dbReference type="PIRSF" id="PIRSF001563">
    <property type="entry name" value="Folylpolyglu_synth"/>
    <property type="match status" value="1"/>
</dbReference>
<comment type="caution">
    <text evidence="21">The sequence shown here is derived from an EMBL/GenBank/DDBJ whole genome shotgun (WGS) entry which is preliminary data.</text>
</comment>
<accession>A0A916VIA5</accession>
<comment type="catalytic activity">
    <reaction evidence="16">
        <text>(6S)-5,6,7,8-tetrahydrofolyl-(gamma-L-Glu)(n) + L-glutamate + ATP = (6S)-5,6,7,8-tetrahydrofolyl-(gamma-L-Glu)(n+1) + ADP + phosphate + H(+)</text>
        <dbReference type="Rhea" id="RHEA:10580"/>
        <dbReference type="Rhea" id="RHEA-COMP:14738"/>
        <dbReference type="Rhea" id="RHEA-COMP:14740"/>
        <dbReference type="ChEBI" id="CHEBI:15378"/>
        <dbReference type="ChEBI" id="CHEBI:29985"/>
        <dbReference type="ChEBI" id="CHEBI:30616"/>
        <dbReference type="ChEBI" id="CHEBI:43474"/>
        <dbReference type="ChEBI" id="CHEBI:141005"/>
        <dbReference type="ChEBI" id="CHEBI:456216"/>
        <dbReference type="EC" id="6.3.2.17"/>
    </reaction>
</comment>
<comment type="cofactor">
    <cofactor evidence="1">
        <name>Mg(2+)</name>
        <dbReference type="ChEBI" id="CHEBI:18420"/>
    </cofactor>
</comment>
<evidence type="ECO:0000256" key="18">
    <source>
        <dbReference type="PIRNR" id="PIRNR001563"/>
    </source>
</evidence>
<evidence type="ECO:0000256" key="7">
    <source>
        <dbReference type="ARBA" id="ARBA00013025"/>
    </source>
</evidence>
<feature type="domain" description="Mur ligase central" evidence="20">
    <location>
        <begin position="47"/>
        <end position="274"/>
    </location>
</feature>
<dbReference type="PROSITE" id="PS01011">
    <property type="entry name" value="FOLYLPOLYGLU_SYNT_1"/>
    <property type="match status" value="1"/>
</dbReference>
<dbReference type="EMBL" id="BMAQ01000033">
    <property type="protein sequence ID" value="GFR39095.1"/>
    <property type="molecule type" value="Genomic_DNA"/>
</dbReference>
<dbReference type="PANTHER" id="PTHR11136">
    <property type="entry name" value="FOLYLPOLYGLUTAMATE SYNTHASE-RELATED"/>
    <property type="match status" value="1"/>
</dbReference>
<evidence type="ECO:0000256" key="17">
    <source>
        <dbReference type="ARBA" id="ARBA00049161"/>
    </source>
</evidence>
<keyword evidence="12 18" id="KW-0067">ATP-binding</keyword>
<dbReference type="InterPro" id="IPR036615">
    <property type="entry name" value="Mur_ligase_C_dom_sf"/>
</dbReference>
<evidence type="ECO:0000256" key="9">
    <source>
        <dbReference type="ARBA" id="ARBA00022598"/>
    </source>
</evidence>
<evidence type="ECO:0000256" key="1">
    <source>
        <dbReference type="ARBA" id="ARBA00001946"/>
    </source>
</evidence>
<dbReference type="SUPFAM" id="SSF53623">
    <property type="entry name" value="MurD-like peptide ligases, catalytic domain"/>
    <property type="match status" value="1"/>
</dbReference>
<evidence type="ECO:0000256" key="5">
    <source>
        <dbReference type="ARBA" id="ARBA00011245"/>
    </source>
</evidence>
<comment type="catalytic activity">
    <reaction evidence="17">
        <text>7,8-dihydropteroate + L-glutamate + ATP = 7,8-dihydrofolate + ADP + phosphate + H(+)</text>
        <dbReference type="Rhea" id="RHEA:23584"/>
        <dbReference type="ChEBI" id="CHEBI:15378"/>
        <dbReference type="ChEBI" id="CHEBI:17839"/>
        <dbReference type="ChEBI" id="CHEBI:29985"/>
        <dbReference type="ChEBI" id="CHEBI:30616"/>
        <dbReference type="ChEBI" id="CHEBI:43474"/>
        <dbReference type="ChEBI" id="CHEBI:57451"/>
        <dbReference type="ChEBI" id="CHEBI:456216"/>
        <dbReference type="EC" id="6.3.2.12"/>
    </reaction>
</comment>
<organism evidence="21 22">
    <name type="scientific">Insulibacter thermoxylanivorax</name>
    <dbReference type="NCBI Taxonomy" id="2749268"/>
    <lineage>
        <taxon>Bacteria</taxon>
        <taxon>Bacillati</taxon>
        <taxon>Bacillota</taxon>
        <taxon>Bacilli</taxon>
        <taxon>Bacillales</taxon>
        <taxon>Paenibacillaceae</taxon>
        <taxon>Insulibacter</taxon>
    </lineage>
</organism>
<keyword evidence="22" id="KW-1185">Reference proteome</keyword>
<comment type="pathway">
    <text evidence="3">Cofactor biosynthesis; tetrahydrofolylpolyglutamate biosynthesis.</text>
</comment>
<evidence type="ECO:0000256" key="2">
    <source>
        <dbReference type="ARBA" id="ARBA00004799"/>
    </source>
</evidence>
<dbReference type="EC" id="6.3.2.12" evidence="6"/>
<sequence length="449" mass="50790">MSFRTYEEAVQWITELRANGIKPGLKRMEYFMKTFDHPERRLKYIHVAGTNGKGSTCAMIGQVLRRAGYDVGTFTSPYIEKFTERITFNGEPISEEDVLRLSNRIKPVADEIGATELGYPTMFEICVTMAILYFAEVTYPYYVVWETGLGGRLDSTNIVVPLVSVITNIGMDHTDLLGDTIEKIAAEKAGIIKPGVPVVTTAEQPEALHVIEETAAERKSALYRYKQHFDYVLSRREDGTKAMDFVGPFREYGDLRISLQGDHQFKNAAAAVMTLEVLRQYYALILEEEDLKAALTEVEWPGRLEEVSRKPRIIVDGAHNPEGAGVLADALRESYSYERLHIMAGMLSKKHHREYFEHILPLADTLIITQPDFRQPMDAAELSELISKMKQDLALDRPELVIEPDWQQAVKKLRQLTGPDDLAVVTGSLYLVADVRSMLLNQSHSEKGW</sequence>
<name>A0A916VIA5_9BACL</name>
<evidence type="ECO:0000313" key="21">
    <source>
        <dbReference type="EMBL" id="GFR39095.1"/>
    </source>
</evidence>
<dbReference type="Pfam" id="PF08245">
    <property type="entry name" value="Mur_ligase_M"/>
    <property type="match status" value="1"/>
</dbReference>
<comment type="subunit">
    <text evidence="5">Monomer.</text>
</comment>
<evidence type="ECO:0000256" key="14">
    <source>
        <dbReference type="ARBA" id="ARBA00022909"/>
    </source>
</evidence>
<gene>
    <name evidence="21" type="primary">folC</name>
    <name evidence="21" type="ORF">PRECH8_23910</name>
</gene>
<dbReference type="InterPro" id="IPR018109">
    <property type="entry name" value="Folylpolyglutamate_synth_CS"/>
</dbReference>
<keyword evidence="14" id="KW-0289">Folate biosynthesis</keyword>
<dbReference type="SUPFAM" id="SSF53244">
    <property type="entry name" value="MurD-like peptide ligases, peptide-binding domain"/>
    <property type="match status" value="1"/>
</dbReference>
<evidence type="ECO:0000256" key="12">
    <source>
        <dbReference type="ARBA" id="ARBA00022840"/>
    </source>
</evidence>
<evidence type="ECO:0000256" key="4">
    <source>
        <dbReference type="ARBA" id="ARBA00008276"/>
    </source>
</evidence>
<evidence type="ECO:0000256" key="13">
    <source>
        <dbReference type="ARBA" id="ARBA00022842"/>
    </source>
</evidence>
<evidence type="ECO:0000259" key="20">
    <source>
        <dbReference type="Pfam" id="PF08245"/>
    </source>
</evidence>
<evidence type="ECO:0000256" key="6">
    <source>
        <dbReference type="ARBA" id="ARBA00013023"/>
    </source>
</evidence>
<keyword evidence="9 18" id="KW-0436">Ligase</keyword>
<dbReference type="PANTHER" id="PTHR11136:SF0">
    <property type="entry name" value="DIHYDROFOLATE SYNTHETASE-RELATED"/>
    <property type="match status" value="1"/>
</dbReference>
<dbReference type="InterPro" id="IPR004101">
    <property type="entry name" value="Mur_ligase_C"/>
</dbReference>